<dbReference type="RefSeq" id="XP_068354751.1">
    <property type="nucleotide sequence ID" value="XM_068493731.1"/>
</dbReference>
<organism evidence="3 4">
    <name type="scientific">Tritrichomonas foetus</name>
    <dbReference type="NCBI Taxonomy" id="1144522"/>
    <lineage>
        <taxon>Eukaryota</taxon>
        <taxon>Metamonada</taxon>
        <taxon>Parabasalia</taxon>
        <taxon>Tritrichomonadida</taxon>
        <taxon>Tritrichomonadidae</taxon>
        <taxon>Tritrichomonas</taxon>
    </lineage>
</organism>
<dbReference type="GeneID" id="94828435"/>
<protein>
    <submittedName>
        <fullName evidence="3">Uncharacterized protein</fullName>
    </submittedName>
</protein>
<reference evidence="3" key="1">
    <citation type="submission" date="2016-10" db="EMBL/GenBank/DDBJ databases">
        <authorList>
            <person name="Benchimol M."/>
            <person name="Almeida L.G."/>
            <person name="Vasconcelos A.T."/>
            <person name="Perreira-Neves A."/>
            <person name="Rosa I.A."/>
            <person name="Tasca T."/>
            <person name="Bogo M.R."/>
            <person name="de Souza W."/>
        </authorList>
    </citation>
    <scope>NUCLEOTIDE SEQUENCE [LARGE SCALE GENOMIC DNA]</scope>
    <source>
        <strain evidence="3">K</strain>
    </source>
</reference>
<feature type="compositionally biased region" description="Polar residues" evidence="2">
    <location>
        <begin position="463"/>
        <end position="480"/>
    </location>
</feature>
<feature type="region of interest" description="Disordered" evidence="2">
    <location>
        <begin position="191"/>
        <end position="220"/>
    </location>
</feature>
<evidence type="ECO:0000256" key="2">
    <source>
        <dbReference type="SAM" id="MobiDB-lite"/>
    </source>
</evidence>
<feature type="region of interest" description="Disordered" evidence="2">
    <location>
        <begin position="360"/>
        <end position="507"/>
    </location>
</feature>
<feature type="compositionally biased region" description="Polar residues" evidence="2">
    <location>
        <begin position="440"/>
        <end position="453"/>
    </location>
</feature>
<evidence type="ECO:0000313" key="4">
    <source>
        <dbReference type="Proteomes" id="UP000179807"/>
    </source>
</evidence>
<feature type="compositionally biased region" description="Basic and acidic residues" evidence="2">
    <location>
        <begin position="414"/>
        <end position="424"/>
    </location>
</feature>
<dbReference type="VEuPathDB" id="TrichDB:TRFO_07528"/>
<dbReference type="AlphaFoldDB" id="A0A1J4JR09"/>
<name>A0A1J4JR09_9EUKA</name>
<dbReference type="Proteomes" id="UP000179807">
    <property type="component" value="Unassembled WGS sequence"/>
</dbReference>
<evidence type="ECO:0000313" key="3">
    <source>
        <dbReference type="EMBL" id="OHT01615.1"/>
    </source>
</evidence>
<dbReference type="EMBL" id="MLAK01000904">
    <property type="protein sequence ID" value="OHT01615.1"/>
    <property type="molecule type" value="Genomic_DNA"/>
</dbReference>
<keyword evidence="4" id="KW-1185">Reference proteome</keyword>
<feature type="compositionally biased region" description="Basic and acidic residues" evidence="2">
    <location>
        <begin position="370"/>
        <end position="386"/>
    </location>
</feature>
<feature type="compositionally biased region" description="Low complexity" evidence="2">
    <location>
        <begin position="191"/>
        <end position="213"/>
    </location>
</feature>
<sequence>MIPRKPRKPSLNRTTDSITTYTRRNLVSTTHALRSPRSEKNSYKLNSLSKKPNRIGIKIREIDQMMKSLFILDDDVSSFSSILKSALISGSNTNHTNSTGDTFFKFWNSYVQSITSYLQQPTSLRLLKYISFKFDISKNILHSIFLKNESNFHFDQRQKNRIEKMGSEVNSDFSKMQSMIDLLKENDINIDNTNKNSNKANNNSKNNNQNAENFENRDDEVNETENARIAKISDLTYYFDCFFHDISSKYSFFFECMIPEKTMRDPILKELYKVIKSIVDCCLAASKVDDMKNKFIQSMNDASDTFCQLFKRKTKNINNLASTETRVHHKHRNSSFFSKPTSPARPIHRNKTDVYLQLANEKRRRNSIRSKKELAVDDSSSGKDKLIPMAVPSESIEESTKILPKTHRQTISKSKLDHLNHKFIPDSPNQKHKHHPQNGDIPNSNINPINTLNTRKDPKRPRNFTSKLNSYHSPSQISRKQQQQNNHSLQNQNHQNSQHHTTQNISSQQNNRLQNNHLLNIQPPSQDNLNQQQNNHLQILKEERKQDIKNIISPSDSFSQQSDTLKQKKQQLIDQLNHHPLLEQLNSLTHEVDYLKTLLSQTPAGYDDVSNEMKMKRDLVNIIKESIELYSDEIEPSNQIKNGLLSSIDDTVAFDNLRLKKLCENLNEKIQKRLMQLNELKNEKNRFLFANEISTSYESQLLSNEDKIAAFSFINYDTNLIKCENSRLETQLSRLQNNPFCPVTLNDYNTINFNSAFNQSQIQNNILSTDSVNNDSNNSLNNNLENNCNSSGSSVSNSSLIIIGAEKDNKNSVKKLQHRINKLIDSINSIRKTRSSDIFSMITDELFKINTAQTEVKRLDQELSTKIDKYITANEGLQMKRKIFDKYEQLKEKSRELQIEYFSLQKNITKEMSTSEKYQIELQMDDIQDQYTTVMMDIERLGKIDQQESLHDFRKERIRGRREMAKFIEQEFQVASDSLEAEKRVTELEKEVKALTTKIFPNTTSNINSNNNTSNHLFNNSLANKGVVNICDRLVNKIAEELTEVAQTEEILNIINEQTKQFNLEIDDQSNQTNERQKIEDLKETVEKMLINGGMKMKQKIRIYNLRKEIEAFHV</sequence>
<feature type="compositionally biased region" description="Low complexity" evidence="2">
    <location>
        <begin position="481"/>
        <end position="507"/>
    </location>
</feature>
<gene>
    <name evidence="3" type="ORF">TRFO_07528</name>
</gene>
<accession>A0A1J4JR09</accession>
<evidence type="ECO:0000256" key="1">
    <source>
        <dbReference type="SAM" id="Coils"/>
    </source>
</evidence>
<proteinExistence type="predicted"/>
<keyword evidence="1" id="KW-0175">Coiled coil</keyword>
<comment type="caution">
    <text evidence="3">The sequence shown here is derived from an EMBL/GenBank/DDBJ whole genome shotgun (WGS) entry which is preliminary data.</text>
</comment>
<feature type="coiled-coil region" evidence="1">
    <location>
        <begin position="813"/>
        <end position="907"/>
    </location>
</feature>